<dbReference type="GO" id="GO:0005524">
    <property type="term" value="F:ATP binding"/>
    <property type="evidence" value="ECO:0007669"/>
    <property type="project" value="UniProtKB-KW"/>
</dbReference>
<comment type="subcellular location">
    <subcellularLocation>
        <location evidence="1">Membrane</location>
    </subcellularLocation>
</comment>
<dbReference type="GO" id="GO:0005739">
    <property type="term" value="C:mitochondrion"/>
    <property type="evidence" value="ECO:0007669"/>
    <property type="project" value="GOC"/>
</dbReference>
<dbReference type="GO" id="GO:0042776">
    <property type="term" value="P:proton motive force-driven mitochondrial ATP synthesis"/>
    <property type="evidence" value="ECO:0007669"/>
    <property type="project" value="TreeGrafter"/>
</dbReference>
<keyword evidence="12" id="KW-0139">CF(1)</keyword>
<feature type="region of interest" description="Disordered" evidence="18">
    <location>
        <begin position="438"/>
        <end position="469"/>
    </location>
</feature>
<feature type="domain" description="ATPase F1/V1/A1 complex alpha/beta subunit nucleotide-binding" evidence="19">
    <location>
        <begin position="25"/>
        <end position="189"/>
    </location>
</feature>
<gene>
    <name evidence="20" type="ORF">CQW23_16920</name>
</gene>
<dbReference type="SUPFAM" id="SSF52540">
    <property type="entry name" value="P-loop containing nucleoside triphosphate hydrolases"/>
    <property type="match status" value="1"/>
</dbReference>
<evidence type="ECO:0000256" key="3">
    <source>
        <dbReference type="ARBA" id="ARBA00012473"/>
    </source>
</evidence>
<proteinExistence type="inferred from homology"/>
<sequence length="469" mass="51635">MDEIVYNDRQIKDFLKILIHPLEGGVSIFGRVGERTQDGNDLYMEIKESGVINEENIAESKVALVYGLMNEPSGACMRVGLTALTMAEYFRDVNEQDVLLFIDNIFHFVQVGFKVLALLGRMPSAVGYQPTLSTEMGSLQERITPTKEGSIISIQAVYVPANNLTDPAPATTFAHLDATPALSRGLDSKALHTQYIFRTDVPHGGPAFHAAGTVSNLIDTSIIRGSENYSDSYIYRAVCGGESKNSSENEGSSIQTRTKGSDLTIRESSNGSDLTIRESFNGSDLTIDSNLTIRESSNGSDLTIRESSNDLELYEPYGLSVHVSALFSILCSIQIRDVTSSLLEIFKIVLYCSLYKDKAGEEAEWLRNFLEDISYWPKPVAPVCIHCDSQAAIGRAGSMMYNGKSHHIRWRHNTVRKLLSSGIIIVDYVISKDNVSDPLTKGLSREEVERTSKGIGLRPRTSQHGGNST</sequence>
<keyword evidence="13" id="KW-0066">ATP synthesis</keyword>
<feature type="compositionally biased region" description="Low complexity" evidence="18">
    <location>
        <begin position="242"/>
        <end position="253"/>
    </location>
</feature>
<dbReference type="Pfam" id="PF00006">
    <property type="entry name" value="ATP-synt_ab"/>
    <property type="match status" value="1"/>
</dbReference>
<dbReference type="PANTHER" id="PTHR15184:SF71">
    <property type="entry name" value="ATP SYNTHASE SUBUNIT BETA, MITOCHONDRIAL"/>
    <property type="match status" value="1"/>
</dbReference>
<dbReference type="InterPro" id="IPR027417">
    <property type="entry name" value="P-loop_NTPase"/>
</dbReference>
<protein>
    <recommendedName>
        <fullName evidence="3">H(+)-transporting two-sector ATPase</fullName>
        <ecNumber evidence="3">7.1.2.2</ecNumber>
    </recommendedName>
    <alternativeName>
        <fullName evidence="16">ATP synthase F1 sector subunit beta</fullName>
    </alternativeName>
    <alternativeName>
        <fullName evidence="15">F-ATPase subunit beta</fullName>
    </alternativeName>
</protein>
<dbReference type="PANTHER" id="PTHR15184">
    <property type="entry name" value="ATP SYNTHASE"/>
    <property type="match status" value="1"/>
</dbReference>
<dbReference type="EMBL" id="MLFT02000007">
    <property type="protein sequence ID" value="PHT42895.1"/>
    <property type="molecule type" value="Genomic_DNA"/>
</dbReference>
<keyword evidence="11" id="KW-0472">Membrane</keyword>
<evidence type="ECO:0000256" key="5">
    <source>
        <dbReference type="ARBA" id="ARBA00022640"/>
    </source>
</evidence>
<dbReference type="Gene3D" id="3.40.50.12240">
    <property type="match status" value="1"/>
</dbReference>
<feature type="compositionally biased region" description="Basic and acidic residues" evidence="18">
    <location>
        <begin position="443"/>
        <end position="452"/>
    </location>
</feature>
<dbReference type="GO" id="GO:0045259">
    <property type="term" value="C:proton-transporting ATP synthase complex"/>
    <property type="evidence" value="ECO:0007669"/>
    <property type="project" value="UniProtKB-KW"/>
</dbReference>
<evidence type="ECO:0000256" key="18">
    <source>
        <dbReference type="SAM" id="MobiDB-lite"/>
    </source>
</evidence>
<evidence type="ECO:0000256" key="1">
    <source>
        <dbReference type="ARBA" id="ARBA00004370"/>
    </source>
</evidence>
<keyword evidence="9" id="KW-1278">Translocase</keyword>
<feature type="compositionally biased region" description="Polar residues" evidence="18">
    <location>
        <begin position="460"/>
        <end position="469"/>
    </location>
</feature>
<evidence type="ECO:0000256" key="6">
    <source>
        <dbReference type="ARBA" id="ARBA00022741"/>
    </source>
</evidence>
<dbReference type="InterPro" id="IPR050053">
    <property type="entry name" value="ATPase_alpha/beta_chains"/>
</dbReference>
<evidence type="ECO:0000256" key="13">
    <source>
        <dbReference type="ARBA" id="ARBA00023310"/>
    </source>
</evidence>
<organism evidence="20 21">
    <name type="scientific">Capsicum baccatum</name>
    <name type="common">Peruvian pepper</name>
    <dbReference type="NCBI Taxonomy" id="33114"/>
    <lineage>
        <taxon>Eukaryota</taxon>
        <taxon>Viridiplantae</taxon>
        <taxon>Streptophyta</taxon>
        <taxon>Embryophyta</taxon>
        <taxon>Tracheophyta</taxon>
        <taxon>Spermatophyta</taxon>
        <taxon>Magnoliopsida</taxon>
        <taxon>eudicotyledons</taxon>
        <taxon>Gunneridae</taxon>
        <taxon>Pentapetalae</taxon>
        <taxon>asterids</taxon>
        <taxon>lamiids</taxon>
        <taxon>Solanales</taxon>
        <taxon>Solanaceae</taxon>
        <taxon>Solanoideae</taxon>
        <taxon>Capsiceae</taxon>
        <taxon>Capsicum</taxon>
    </lineage>
</organism>
<keyword evidence="7" id="KW-0375">Hydrogen ion transport</keyword>
<accession>A0A2G2WCB2</accession>
<keyword evidence="8" id="KW-0067">ATP-binding</keyword>
<evidence type="ECO:0000256" key="15">
    <source>
        <dbReference type="ARBA" id="ARBA00042624"/>
    </source>
</evidence>
<comment type="function">
    <text evidence="14">Produces ATP from ADP in the presence of a proton gradient across the membrane. The catalytic sites are hosted primarily by the beta subunits.</text>
</comment>
<keyword evidence="10" id="KW-0406">Ion transport</keyword>
<evidence type="ECO:0000256" key="12">
    <source>
        <dbReference type="ARBA" id="ARBA00023196"/>
    </source>
</evidence>
<evidence type="ECO:0000256" key="9">
    <source>
        <dbReference type="ARBA" id="ARBA00022967"/>
    </source>
</evidence>
<dbReference type="OrthoDB" id="1645289at2759"/>
<dbReference type="STRING" id="33114.A0A2G2WCB2"/>
<reference evidence="21" key="2">
    <citation type="journal article" date="2017" name="J. Anim. Genet.">
        <title>Multiple reference genome sequences of hot pepper reveal the massive evolution of plant disease resistance genes by retroduplication.</title>
        <authorList>
            <person name="Kim S."/>
            <person name="Park J."/>
            <person name="Yeom S.-I."/>
            <person name="Kim Y.-M."/>
            <person name="Seo E."/>
            <person name="Kim K.-T."/>
            <person name="Kim M.-S."/>
            <person name="Lee J.M."/>
            <person name="Cheong K."/>
            <person name="Shin H.-S."/>
            <person name="Kim S.-B."/>
            <person name="Han K."/>
            <person name="Lee J."/>
            <person name="Park M."/>
            <person name="Lee H.-A."/>
            <person name="Lee H.-Y."/>
            <person name="Lee Y."/>
            <person name="Oh S."/>
            <person name="Lee J.H."/>
            <person name="Choi E."/>
            <person name="Choi E."/>
            <person name="Lee S.E."/>
            <person name="Jeon J."/>
            <person name="Kim H."/>
            <person name="Choi G."/>
            <person name="Song H."/>
            <person name="Lee J."/>
            <person name="Lee S.-C."/>
            <person name="Kwon J.-K."/>
            <person name="Lee H.-Y."/>
            <person name="Koo N."/>
            <person name="Hong Y."/>
            <person name="Kim R.W."/>
            <person name="Kang W.-H."/>
            <person name="Huh J.H."/>
            <person name="Kang B.-C."/>
            <person name="Yang T.-J."/>
            <person name="Lee Y.-H."/>
            <person name="Bennetzen J.L."/>
            <person name="Choi D."/>
        </authorList>
    </citation>
    <scope>NUCLEOTIDE SEQUENCE [LARGE SCALE GENOMIC DNA]</scope>
    <source>
        <strain evidence="21">cv. PBC81</strain>
    </source>
</reference>
<feature type="region of interest" description="Disordered" evidence="18">
    <location>
        <begin position="242"/>
        <end position="268"/>
    </location>
</feature>
<evidence type="ECO:0000256" key="16">
    <source>
        <dbReference type="ARBA" id="ARBA00042742"/>
    </source>
</evidence>
<dbReference type="GO" id="GO:0046933">
    <property type="term" value="F:proton-transporting ATP synthase activity, rotational mechanism"/>
    <property type="evidence" value="ECO:0007669"/>
    <property type="project" value="TreeGrafter"/>
</dbReference>
<dbReference type="EC" id="7.1.2.2" evidence="3"/>
<keyword evidence="21" id="KW-1185">Reference proteome</keyword>
<dbReference type="GO" id="GO:0009535">
    <property type="term" value="C:chloroplast thylakoid membrane"/>
    <property type="evidence" value="ECO:0007669"/>
    <property type="project" value="TreeGrafter"/>
</dbReference>
<dbReference type="CDD" id="cd09272">
    <property type="entry name" value="RNase_HI_RT_Ty1"/>
    <property type="match status" value="1"/>
</dbReference>
<evidence type="ECO:0000256" key="2">
    <source>
        <dbReference type="ARBA" id="ARBA00008936"/>
    </source>
</evidence>
<evidence type="ECO:0000256" key="8">
    <source>
        <dbReference type="ARBA" id="ARBA00022840"/>
    </source>
</evidence>
<evidence type="ECO:0000313" key="20">
    <source>
        <dbReference type="EMBL" id="PHT42895.1"/>
    </source>
</evidence>
<keyword evidence="5" id="KW-0934">Plastid</keyword>
<evidence type="ECO:0000256" key="17">
    <source>
        <dbReference type="ARBA" id="ARBA00048383"/>
    </source>
</evidence>
<comment type="caution">
    <text evidence="20">The sequence shown here is derived from an EMBL/GenBank/DDBJ whole genome shotgun (WGS) entry which is preliminary data.</text>
</comment>
<evidence type="ECO:0000256" key="4">
    <source>
        <dbReference type="ARBA" id="ARBA00022448"/>
    </source>
</evidence>
<keyword evidence="4" id="KW-0813">Transport</keyword>
<keyword evidence="6" id="KW-0547">Nucleotide-binding</keyword>
<evidence type="ECO:0000313" key="21">
    <source>
        <dbReference type="Proteomes" id="UP000224567"/>
    </source>
</evidence>
<comment type="catalytic activity">
    <reaction evidence="17">
        <text>ATP + H2O + 4 H(+)(in) = ADP + phosphate + 5 H(+)(out)</text>
        <dbReference type="Rhea" id="RHEA:57720"/>
        <dbReference type="ChEBI" id="CHEBI:15377"/>
        <dbReference type="ChEBI" id="CHEBI:15378"/>
        <dbReference type="ChEBI" id="CHEBI:30616"/>
        <dbReference type="ChEBI" id="CHEBI:43474"/>
        <dbReference type="ChEBI" id="CHEBI:456216"/>
        <dbReference type="EC" id="7.1.2.2"/>
    </reaction>
</comment>
<dbReference type="Proteomes" id="UP000224567">
    <property type="component" value="Unassembled WGS sequence"/>
</dbReference>
<dbReference type="AlphaFoldDB" id="A0A2G2WCB2"/>
<dbReference type="InterPro" id="IPR000194">
    <property type="entry name" value="ATPase_F1/V1/A1_a/bsu_nucl-bd"/>
</dbReference>
<evidence type="ECO:0000256" key="14">
    <source>
        <dbReference type="ARBA" id="ARBA00037290"/>
    </source>
</evidence>
<reference evidence="20 21" key="1">
    <citation type="journal article" date="2017" name="Genome Biol.">
        <title>New reference genome sequences of hot pepper reveal the massive evolution of plant disease-resistance genes by retroduplication.</title>
        <authorList>
            <person name="Kim S."/>
            <person name="Park J."/>
            <person name="Yeom S.I."/>
            <person name="Kim Y.M."/>
            <person name="Seo E."/>
            <person name="Kim K.T."/>
            <person name="Kim M.S."/>
            <person name="Lee J.M."/>
            <person name="Cheong K."/>
            <person name="Shin H.S."/>
            <person name="Kim S.B."/>
            <person name="Han K."/>
            <person name="Lee J."/>
            <person name="Park M."/>
            <person name="Lee H.A."/>
            <person name="Lee H.Y."/>
            <person name="Lee Y."/>
            <person name="Oh S."/>
            <person name="Lee J.H."/>
            <person name="Choi E."/>
            <person name="Choi E."/>
            <person name="Lee S.E."/>
            <person name="Jeon J."/>
            <person name="Kim H."/>
            <person name="Choi G."/>
            <person name="Song H."/>
            <person name="Lee J."/>
            <person name="Lee S.C."/>
            <person name="Kwon J.K."/>
            <person name="Lee H.Y."/>
            <person name="Koo N."/>
            <person name="Hong Y."/>
            <person name="Kim R.W."/>
            <person name="Kang W.H."/>
            <person name="Huh J.H."/>
            <person name="Kang B.C."/>
            <person name="Yang T.J."/>
            <person name="Lee Y.H."/>
            <person name="Bennetzen J.L."/>
            <person name="Choi D."/>
        </authorList>
    </citation>
    <scope>NUCLEOTIDE SEQUENCE [LARGE SCALE GENOMIC DNA]</scope>
    <source>
        <strain evidence="21">cv. PBC81</strain>
    </source>
</reference>
<evidence type="ECO:0000256" key="7">
    <source>
        <dbReference type="ARBA" id="ARBA00022781"/>
    </source>
</evidence>
<evidence type="ECO:0000259" key="19">
    <source>
        <dbReference type="Pfam" id="PF00006"/>
    </source>
</evidence>
<evidence type="ECO:0000256" key="10">
    <source>
        <dbReference type="ARBA" id="ARBA00023065"/>
    </source>
</evidence>
<name>A0A2G2WCB2_CAPBA</name>
<evidence type="ECO:0000256" key="11">
    <source>
        <dbReference type="ARBA" id="ARBA00023136"/>
    </source>
</evidence>
<comment type="similarity">
    <text evidence="2">Belongs to the ATPase alpha/beta chains family.</text>
</comment>